<dbReference type="EMBL" id="BART01036278">
    <property type="protein sequence ID" value="GAH09362.1"/>
    <property type="molecule type" value="Genomic_DNA"/>
</dbReference>
<gene>
    <name evidence="1" type="ORF">S01H4_61253</name>
</gene>
<protein>
    <submittedName>
        <fullName evidence="1">Uncharacterized protein</fullName>
    </submittedName>
</protein>
<dbReference type="AlphaFoldDB" id="X1CNK0"/>
<proteinExistence type="predicted"/>
<organism evidence="1">
    <name type="scientific">marine sediment metagenome</name>
    <dbReference type="NCBI Taxonomy" id="412755"/>
    <lineage>
        <taxon>unclassified sequences</taxon>
        <taxon>metagenomes</taxon>
        <taxon>ecological metagenomes</taxon>
    </lineage>
</organism>
<accession>X1CNK0</accession>
<reference evidence="1" key="1">
    <citation type="journal article" date="2014" name="Front. Microbiol.">
        <title>High frequency of phylogenetically diverse reductive dehalogenase-homologous genes in deep subseafloor sedimentary metagenomes.</title>
        <authorList>
            <person name="Kawai M."/>
            <person name="Futagami T."/>
            <person name="Toyoda A."/>
            <person name="Takaki Y."/>
            <person name="Nishi S."/>
            <person name="Hori S."/>
            <person name="Arai W."/>
            <person name="Tsubouchi T."/>
            <person name="Morono Y."/>
            <person name="Uchiyama I."/>
            <person name="Ito T."/>
            <person name="Fujiyama A."/>
            <person name="Inagaki F."/>
            <person name="Takami H."/>
        </authorList>
    </citation>
    <scope>NUCLEOTIDE SEQUENCE</scope>
    <source>
        <strain evidence="1">Expedition CK06-06</strain>
    </source>
</reference>
<name>X1CNK0_9ZZZZ</name>
<sequence>MKNKKYFLIPLLAFILVGVFALGFSMNNSNNPSNAIGEEIGYHSMVCRQITRADGTVEPSECNSNTLYNTGKDLIREYLGDTGGTDLA</sequence>
<comment type="caution">
    <text evidence="1">The sequence shown here is derived from an EMBL/GenBank/DDBJ whole genome shotgun (WGS) entry which is preliminary data.</text>
</comment>
<feature type="non-terminal residue" evidence="1">
    <location>
        <position position="88"/>
    </location>
</feature>
<evidence type="ECO:0000313" key="1">
    <source>
        <dbReference type="EMBL" id="GAH09362.1"/>
    </source>
</evidence>